<dbReference type="Gene3D" id="1.10.10.10">
    <property type="entry name" value="Winged helix-like DNA-binding domain superfamily/Winged helix DNA-binding domain"/>
    <property type="match status" value="1"/>
</dbReference>
<evidence type="ECO:0000313" key="4">
    <source>
        <dbReference type="EMBL" id="EEW37728.1"/>
    </source>
</evidence>
<evidence type="ECO:0000259" key="3">
    <source>
        <dbReference type="Pfam" id="PF21984"/>
    </source>
</evidence>
<dbReference type="PANTHER" id="PTHR37293:SF6">
    <property type="entry name" value="DNA REPLICATION PROTEIN DNAD"/>
    <property type="match status" value="1"/>
</dbReference>
<keyword evidence="5" id="KW-1185">Reference proteome</keyword>
<dbReference type="SUPFAM" id="SSF158499">
    <property type="entry name" value="DnaD domain-like"/>
    <property type="match status" value="1"/>
</dbReference>
<comment type="similarity">
    <text evidence="1">Belongs to the DnaB/DnaD family.</text>
</comment>
<dbReference type="InterPro" id="IPR036388">
    <property type="entry name" value="WH-like_DNA-bd_sf"/>
</dbReference>
<dbReference type="InterPro" id="IPR053843">
    <property type="entry name" value="DnaD_N"/>
</dbReference>
<feature type="domain" description="DnaB/C C-terminal" evidence="2">
    <location>
        <begin position="129"/>
        <end position="197"/>
    </location>
</feature>
<dbReference type="PANTHER" id="PTHR37293">
    <property type="entry name" value="PHAGE REPLICATION PROTEIN-RELATED"/>
    <property type="match status" value="1"/>
</dbReference>
<comment type="caution">
    <text evidence="4">The sequence shown here is derived from an EMBL/GenBank/DDBJ whole genome shotgun (WGS) entry which is preliminary data.</text>
</comment>
<dbReference type="STRING" id="638301.HMPREF0444_0514"/>
<feature type="domain" description="DnaD N-terminal" evidence="3">
    <location>
        <begin position="17"/>
        <end position="112"/>
    </location>
</feature>
<organism evidence="4 5">
    <name type="scientific">Granulicatella adiacens ATCC 49175</name>
    <dbReference type="NCBI Taxonomy" id="638301"/>
    <lineage>
        <taxon>Bacteria</taxon>
        <taxon>Bacillati</taxon>
        <taxon>Bacillota</taxon>
        <taxon>Bacilli</taxon>
        <taxon>Lactobacillales</taxon>
        <taxon>Carnobacteriaceae</taxon>
        <taxon>Granulicatella</taxon>
    </lineage>
</organism>
<protein>
    <submittedName>
        <fullName evidence="4">DnaD domain protein</fullName>
    </submittedName>
</protein>
<dbReference type="RefSeq" id="WP_005605675.1">
    <property type="nucleotide sequence ID" value="NZ_CP102283.1"/>
</dbReference>
<evidence type="ECO:0000256" key="1">
    <source>
        <dbReference type="ARBA" id="ARBA00093462"/>
    </source>
</evidence>
<dbReference type="InterPro" id="IPR053162">
    <property type="entry name" value="DnaD"/>
</dbReference>
<dbReference type="NCBIfam" id="TIGR01446">
    <property type="entry name" value="DnaD_dom"/>
    <property type="match status" value="1"/>
</dbReference>
<dbReference type="InterPro" id="IPR006343">
    <property type="entry name" value="DnaB/C_C"/>
</dbReference>
<dbReference type="InterPro" id="IPR034829">
    <property type="entry name" value="DnaD-like_sf"/>
</dbReference>
<accession>C8NF19</accession>
<dbReference type="HOGENOM" id="CLU_091656_0_1_9"/>
<dbReference type="Pfam" id="PF21984">
    <property type="entry name" value="DnaD_N"/>
    <property type="match status" value="1"/>
</dbReference>
<dbReference type="Proteomes" id="UP000005926">
    <property type="component" value="Unassembled WGS sequence"/>
</dbReference>
<gene>
    <name evidence="4" type="ORF">HMPREF0444_0514</name>
</gene>
<reference evidence="4 5" key="1">
    <citation type="submission" date="2009-08" db="EMBL/GenBank/DDBJ databases">
        <authorList>
            <person name="Muzny D."/>
            <person name="Qin X."/>
            <person name="Deng J."/>
            <person name="Jiang H."/>
            <person name="Liu Y."/>
            <person name="Qu J."/>
            <person name="Song X.-Z."/>
            <person name="Zhang L."/>
            <person name="Thornton R."/>
            <person name="Coyle M."/>
            <person name="Francisco L."/>
            <person name="Jackson L."/>
            <person name="Javaid M."/>
            <person name="Korchina V."/>
            <person name="Kovar C."/>
            <person name="Mata R."/>
            <person name="Mathew T."/>
            <person name="Ngo R."/>
            <person name="Nguyen L."/>
            <person name="Nguyen N."/>
            <person name="Okwuonu G."/>
            <person name="Ongeri F."/>
            <person name="Pham C."/>
            <person name="Simmons D."/>
            <person name="Wilczek-Boney K."/>
            <person name="Hale W."/>
            <person name="Jakkamsetti A."/>
            <person name="Pham P."/>
            <person name="Ruth R."/>
            <person name="San Lucas F."/>
            <person name="Warren J."/>
            <person name="Zhang J."/>
            <person name="Zhao Z."/>
            <person name="Zhou C."/>
            <person name="Zhu D."/>
            <person name="Lee S."/>
            <person name="Bess C."/>
            <person name="Blankenburg K."/>
            <person name="Forbes L."/>
            <person name="Fu Q."/>
            <person name="Gubbala S."/>
            <person name="Hirani K."/>
            <person name="Jayaseelan J.C."/>
            <person name="Lara F."/>
            <person name="Munidasa M."/>
            <person name="Palculict T."/>
            <person name="Patil S."/>
            <person name="Pu L.-L."/>
            <person name="Saada N."/>
            <person name="Tang L."/>
            <person name="Weissenberger G."/>
            <person name="Zhu Y."/>
            <person name="Hemphill L."/>
            <person name="Shang Y."/>
            <person name="Youmans B."/>
            <person name="Ayvaz T."/>
            <person name="Ross M."/>
            <person name="Santibanez J."/>
            <person name="Aqrawi P."/>
            <person name="Gross S."/>
            <person name="Joshi V."/>
            <person name="Fowler G."/>
            <person name="Nazareth L."/>
            <person name="Reid J."/>
            <person name="Worley K."/>
            <person name="Petrosino J."/>
            <person name="Highlander S."/>
            <person name="Gibbs R."/>
        </authorList>
    </citation>
    <scope>NUCLEOTIDE SEQUENCE [LARGE SCALE GENOMIC DNA]</scope>
    <source>
        <strain evidence="4 5">ATCC 49175</strain>
    </source>
</reference>
<proteinExistence type="inferred from homology"/>
<name>C8NF19_9LACT</name>
<dbReference type="eggNOG" id="COG3935">
    <property type="taxonomic scope" value="Bacteria"/>
</dbReference>
<sequence length="229" mass="27228">MALTFQEHWMFSGSTTVPNVLIQYYRHLQLSADECLLISWLLQRHTEEYFILNVEETCKTFGLDEKQLFGIIQHLMDRQVLVIQQRETHNEKKVDYYSFKPLMQQLEIAYKQHSIKNKEQKQSDINLLALIEQEFGRPLSSFEIQNVSSWIHQDHYPQEIIIAALKECVLNQVFTIKYMDKILLSWHRKGIKTLQQLATEKSRIKNNQVELQASPLDKTKVPMIHWTKR</sequence>
<dbReference type="Gene3D" id="1.10.10.630">
    <property type="entry name" value="DnaD domain-like"/>
    <property type="match status" value="1"/>
</dbReference>
<dbReference type="GeneID" id="78413153"/>
<evidence type="ECO:0000313" key="5">
    <source>
        <dbReference type="Proteomes" id="UP000005926"/>
    </source>
</evidence>
<evidence type="ECO:0000259" key="2">
    <source>
        <dbReference type="Pfam" id="PF07261"/>
    </source>
</evidence>
<dbReference type="EMBL" id="ACKZ01000012">
    <property type="protein sequence ID" value="EEW37728.1"/>
    <property type="molecule type" value="Genomic_DNA"/>
</dbReference>
<dbReference type="Pfam" id="PF07261">
    <property type="entry name" value="DnaB_2"/>
    <property type="match status" value="1"/>
</dbReference>
<dbReference type="AlphaFoldDB" id="C8NF19"/>